<keyword evidence="4" id="KW-1185">Reference proteome</keyword>
<feature type="compositionally biased region" description="Polar residues" evidence="1">
    <location>
        <begin position="303"/>
        <end position="315"/>
    </location>
</feature>
<reference evidence="3 4" key="1">
    <citation type="submission" date="2015-08" db="EMBL/GenBank/DDBJ databases">
        <title>Genome sequencing of Penicillium nordicum.</title>
        <authorList>
            <person name="Nguyen H.D."/>
            <person name="Seifert K.A."/>
        </authorList>
    </citation>
    <scope>NUCLEOTIDE SEQUENCE [LARGE SCALE GENOMIC DNA]</scope>
    <source>
        <strain evidence="3 4">DAOMC 185683</strain>
    </source>
</reference>
<feature type="region of interest" description="Disordered" evidence="1">
    <location>
        <begin position="273"/>
        <end position="383"/>
    </location>
</feature>
<dbReference type="EMBL" id="LHQQ01000365">
    <property type="protein sequence ID" value="KOS37005.1"/>
    <property type="molecule type" value="Genomic_DNA"/>
</dbReference>
<dbReference type="OrthoDB" id="3799035at2759"/>
<comment type="caution">
    <text evidence="3">The sequence shown here is derived from an EMBL/GenBank/DDBJ whole genome shotgun (WGS) entry which is preliminary data.</text>
</comment>
<feature type="domain" description="Reverse transcriptase Ty1/copia-type" evidence="2">
    <location>
        <begin position="491"/>
        <end position="730"/>
    </location>
</feature>
<dbReference type="InterPro" id="IPR043502">
    <property type="entry name" value="DNA/RNA_pol_sf"/>
</dbReference>
<proteinExistence type="predicted"/>
<dbReference type="Proteomes" id="UP000037696">
    <property type="component" value="Unassembled WGS sequence"/>
</dbReference>
<accession>A0A0M9WA21</accession>
<feature type="region of interest" description="Disordered" evidence="1">
    <location>
        <begin position="237"/>
        <end position="256"/>
    </location>
</feature>
<feature type="compositionally biased region" description="Low complexity" evidence="1">
    <location>
        <begin position="245"/>
        <end position="256"/>
    </location>
</feature>
<evidence type="ECO:0000313" key="3">
    <source>
        <dbReference type="EMBL" id="KOS37005.1"/>
    </source>
</evidence>
<dbReference type="AlphaFoldDB" id="A0A0M9WA21"/>
<dbReference type="InterPro" id="IPR013103">
    <property type="entry name" value="RVT_2"/>
</dbReference>
<sequence length="744" mass="81985">MPALLVNFTDGADMLRFTWSSRVRLFLPRGPGVCLVVVVSKIAFSLPVALCFLALRVFPLVRDSTDGWYSLADGAGADDDGVPGSTASSSSRTYDSSLARFCALLVLSTDLIKPLRLVVVDSVDARLGALRLGGSERVSAGAWIDRSTPLTGLCADWRIDSPIALASVLLTVKTGTVGISSGWDPWVPCISVSSDGAGYEGNTNYRILLEDGRIVGTPIAEFYDEVLPAPSTQTIEDVGARRDGSPGATAAATGGSKTVGLINQPLIDIRQASVPASGRQLSMASPERALPKSRNDISHILPRSSNNNSRVLTQSSDEDSQTPVSSQSSDDDSQPFVAVQGDRTLSPTRSNDTFGPFPDDLPDVVQGNDSPPGGDQQQGDAQQGLVPGEWQRYPELQIDRPAHEVRQEALEHHPELKIRAPQVTLETSSDSEEELALMNIPEENVIPTFLTVAAKETETFEPKTLHQAKNDASWLEWERAMLDEVNSLNQNKTWELVDPLKDRRFLSGEWVFKLKRGLYGEVARHKSRWVVRGFTQEEGIDYDETFASVVKPMSYKALFPIAATLDLEIEQMDVKTAFLYGNIDHEIYVEQPHHMTDGTSRVCKLRKALYGLKQAPRIWYQTHTNFLRNLGFEPINADLGIFVRSNIYIAVYVDDLLIVGPSIAEIKKIKRSLRNRFQMTDLGPCSYYLRSCVQRDRQNRILYLSQEAYIDKVVYQLGVSDCAPVSTPIETSPLPRIVQGTAAL</sequence>
<dbReference type="Pfam" id="PF07727">
    <property type="entry name" value="RVT_2"/>
    <property type="match status" value="1"/>
</dbReference>
<dbReference type="SUPFAM" id="SSF56672">
    <property type="entry name" value="DNA/RNA polymerases"/>
    <property type="match status" value="1"/>
</dbReference>
<feature type="compositionally biased region" description="Polar residues" evidence="1">
    <location>
        <begin position="343"/>
        <end position="353"/>
    </location>
</feature>
<name>A0A0M9WA21_9EURO</name>
<evidence type="ECO:0000259" key="2">
    <source>
        <dbReference type="Pfam" id="PF07727"/>
    </source>
</evidence>
<organism evidence="3 4">
    <name type="scientific">Penicillium nordicum</name>
    <dbReference type="NCBI Taxonomy" id="229535"/>
    <lineage>
        <taxon>Eukaryota</taxon>
        <taxon>Fungi</taxon>
        <taxon>Dikarya</taxon>
        <taxon>Ascomycota</taxon>
        <taxon>Pezizomycotina</taxon>
        <taxon>Eurotiomycetes</taxon>
        <taxon>Eurotiomycetidae</taxon>
        <taxon>Eurotiales</taxon>
        <taxon>Aspergillaceae</taxon>
        <taxon>Penicillium</taxon>
    </lineage>
</organism>
<gene>
    <name evidence="3" type="ORF">ACN38_g12227</name>
</gene>
<protein>
    <recommendedName>
        <fullName evidence="2">Reverse transcriptase Ty1/copia-type domain-containing protein</fullName>
    </recommendedName>
</protein>
<feature type="compositionally biased region" description="Low complexity" evidence="1">
    <location>
        <begin position="366"/>
        <end position="383"/>
    </location>
</feature>
<evidence type="ECO:0000313" key="4">
    <source>
        <dbReference type="Proteomes" id="UP000037696"/>
    </source>
</evidence>
<evidence type="ECO:0000256" key="1">
    <source>
        <dbReference type="SAM" id="MobiDB-lite"/>
    </source>
</evidence>
<dbReference type="STRING" id="229535.A0A0M9WA21"/>